<dbReference type="PANTHER" id="PTHR12460">
    <property type="entry name" value="CYCLIN-DEPENDENT KINASE INHIBITOR-RELATED PROTEIN"/>
    <property type="match status" value="1"/>
</dbReference>
<dbReference type="Gene3D" id="1.25.40.90">
    <property type="match status" value="1"/>
</dbReference>
<dbReference type="InterPro" id="IPR047883">
    <property type="entry name" value="Rtt103-like_CID"/>
</dbReference>
<dbReference type="GO" id="GO:0031124">
    <property type="term" value="P:mRNA 3'-end processing"/>
    <property type="evidence" value="ECO:0007669"/>
    <property type="project" value="InterPro"/>
</dbReference>
<reference evidence="3" key="1">
    <citation type="journal article" date="2020" name="Stud. Mycol.">
        <title>101 Dothideomycetes genomes: a test case for predicting lifestyles and emergence of pathogens.</title>
        <authorList>
            <person name="Haridas S."/>
            <person name="Albert R."/>
            <person name="Binder M."/>
            <person name="Bloem J."/>
            <person name="Labutti K."/>
            <person name="Salamov A."/>
            <person name="Andreopoulos B."/>
            <person name="Baker S."/>
            <person name="Barry K."/>
            <person name="Bills G."/>
            <person name="Bluhm B."/>
            <person name="Cannon C."/>
            <person name="Castanera R."/>
            <person name="Culley D."/>
            <person name="Daum C."/>
            <person name="Ezra D."/>
            <person name="Gonzalez J."/>
            <person name="Henrissat B."/>
            <person name="Kuo A."/>
            <person name="Liang C."/>
            <person name="Lipzen A."/>
            <person name="Lutzoni F."/>
            <person name="Magnuson J."/>
            <person name="Mondo S."/>
            <person name="Nolan M."/>
            <person name="Ohm R."/>
            <person name="Pangilinan J."/>
            <person name="Park H.-J."/>
            <person name="Ramirez L."/>
            <person name="Alfaro M."/>
            <person name="Sun H."/>
            <person name="Tritt A."/>
            <person name="Yoshinaga Y."/>
            <person name="Zwiers L.-H."/>
            <person name="Turgeon B."/>
            <person name="Goodwin S."/>
            <person name="Spatafora J."/>
            <person name="Crous P."/>
            <person name="Grigoriev I."/>
        </authorList>
    </citation>
    <scope>NUCLEOTIDE SEQUENCE</scope>
    <source>
        <strain evidence="3">CBS 123094</strain>
    </source>
</reference>
<dbReference type="EMBL" id="ML977569">
    <property type="protein sequence ID" value="KAF2004116.1"/>
    <property type="molecule type" value="Genomic_DNA"/>
</dbReference>
<dbReference type="AlphaFoldDB" id="A0A6A5X1I9"/>
<dbReference type="SUPFAM" id="SSF48464">
    <property type="entry name" value="ENTH/VHS domain"/>
    <property type="match status" value="1"/>
</dbReference>
<evidence type="ECO:0000259" key="2">
    <source>
        <dbReference type="PROSITE" id="PS51391"/>
    </source>
</evidence>
<dbReference type="SMART" id="SM00582">
    <property type="entry name" value="RPR"/>
    <property type="match status" value="1"/>
</dbReference>
<accession>A0A6A5X1I9</accession>
<protein>
    <submittedName>
        <fullName evidence="3">DUF618-domain-containing protein</fullName>
    </submittedName>
</protein>
<name>A0A6A5X1I9_9PLEO</name>
<gene>
    <name evidence="3" type="ORF">P154DRAFT_413783</name>
</gene>
<dbReference type="PROSITE" id="PS51391">
    <property type="entry name" value="CID"/>
    <property type="match status" value="1"/>
</dbReference>
<dbReference type="InterPro" id="IPR008942">
    <property type="entry name" value="ENTH_VHS"/>
</dbReference>
<dbReference type="PANTHER" id="PTHR12460:SF0">
    <property type="entry name" value="CID DOMAIN-CONTAINING PROTEIN-RELATED"/>
    <property type="match status" value="1"/>
</dbReference>
<dbReference type="FunFam" id="1.25.40.90:FF:000030">
    <property type="entry name" value="DUF618 domain protein"/>
    <property type="match status" value="1"/>
</dbReference>
<evidence type="ECO:0000313" key="4">
    <source>
        <dbReference type="Proteomes" id="UP000799779"/>
    </source>
</evidence>
<sequence>MAFTDDGFRAKISSLNESQDSIAGVGAWILFHRRFADRIAQLWMQRVKESTPSKKLTLIYLANEIVQQSRNRKKEEFLKAFDPIIAEATTAAYKGTSSDAQNKMRRVIDVWRQRSVFRQNIQEDIEKGINEIDRARSGRKPALGGSLFASSAVPPELAPVAPTATALQKADSLAKPAITTATQEYEKLTSPAYAIPSPPMHAAGLAALVKKIATAEGATAGVIKARKELIAGLEAILHANKTKLATEEAQLSAFAARKDAIEKRKGEVENAILKGLSPEETNKISAIPLPISDHAVGSSWNAQDGPERPDIEELTPPPMESFTPVGSPQ</sequence>
<feature type="non-terminal residue" evidence="3">
    <location>
        <position position="329"/>
    </location>
</feature>
<feature type="region of interest" description="Disordered" evidence="1">
    <location>
        <begin position="295"/>
        <end position="329"/>
    </location>
</feature>
<evidence type="ECO:0000313" key="3">
    <source>
        <dbReference type="EMBL" id="KAF2004116.1"/>
    </source>
</evidence>
<dbReference type="GO" id="GO:0099122">
    <property type="term" value="F:RNA polymerase II C-terminal domain binding"/>
    <property type="evidence" value="ECO:0007669"/>
    <property type="project" value="InterPro"/>
</dbReference>
<dbReference type="InterPro" id="IPR006569">
    <property type="entry name" value="CID_dom"/>
</dbReference>
<dbReference type="CDD" id="cd17003">
    <property type="entry name" value="CID_Rtt103"/>
    <property type="match status" value="1"/>
</dbReference>
<evidence type="ECO:0000256" key="1">
    <source>
        <dbReference type="SAM" id="MobiDB-lite"/>
    </source>
</evidence>
<dbReference type="OrthoDB" id="10069473at2759"/>
<organism evidence="3 4">
    <name type="scientific">Amniculicola lignicola CBS 123094</name>
    <dbReference type="NCBI Taxonomy" id="1392246"/>
    <lineage>
        <taxon>Eukaryota</taxon>
        <taxon>Fungi</taxon>
        <taxon>Dikarya</taxon>
        <taxon>Ascomycota</taxon>
        <taxon>Pezizomycotina</taxon>
        <taxon>Dothideomycetes</taxon>
        <taxon>Pleosporomycetidae</taxon>
        <taxon>Pleosporales</taxon>
        <taxon>Amniculicolaceae</taxon>
        <taxon>Amniculicola</taxon>
    </lineage>
</organism>
<dbReference type="Pfam" id="PF04818">
    <property type="entry name" value="CID"/>
    <property type="match status" value="1"/>
</dbReference>
<feature type="domain" description="CID" evidence="2">
    <location>
        <begin position="1"/>
        <end position="133"/>
    </location>
</feature>
<dbReference type="Proteomes" id="UP000799779">
    <property type="component" value="Unassembled WGS sequence"/>
</dbReference>
<keyword evidence="4" id="KW-1185">Reference proteome</keyword>
<proteinExistence type="predicted"/>